<dbReference type="VEuPathDB" id="AmoebaDB:DDB_G0276931"/>
<dbReference type="EMBL" id="AAFI02000019">
    <property type="protein sequence ID" value="EAL68967.1"/>
    <property type="molecule type" value="Genomic_DNA"/>
</dbReference>
<comment type="caution">
    <text evidence="3">The sequence shown here is derived from an EMBL/GenBank/DDBJ whole genome shotgun (WGS) entry which is preliminary data.</text>
</comment>
<feature type="transmembrane region" description="Helical" evidence="2">
    <location>
        <begin position="303"/>
        <end position="320"/>
    </location>
</feature>
<dbReference type="AlphaFoldDB" id="Q86KP9"/>
<protein>
    <submittedName>
        <fullName evidence="3">Uncharacterized protein</fullName>
    </submittedName>
</protein>
<dbReference type="HOGENOM" id="CLU_453773_0_0_1"/>
<reference evidence="3 4" key="1">
    <citation type="journal article" date="2005" name="Nature">
        <title>The genome of the social amoeba Dictyostelium discoideum.</title>
        <authorList>
            <consortium name="The Dictyostelium discoideum Sequencing Consortium"/>
            <person name="Eichinger L."/>
            <person name="Pachebat J.A."/>
            <person name="Glockner G."/>
            <person name="Rajandream M.A."/>
            <person name="Sucgang R."/>
            <person name="Berriman M."/>
            <person name="Song J."/>
            <person name="Olsen R."/>
            <person name="Szafranski K."/>
            <person name="Xu Q."/>
            <person name="Tunggal B."/>
            <person name="Kummerfeld S."/>
            <person name="Madera M."/>
            <person name="Konfortov B.A."/>
            <person name="Rivero F."/>
            <person name="Bankier A.T."/>
            <person name="Lehmann R."/>
            <person name="Hamlin N."/>
            <person name="Davies R."/>
            <person name="Gaudet P."/>
            <person name="Fey P."/>
            <person name="Pilcher K."/>
            <person name="Chen G."/>
            <person name="Saunders D."/>
            <person name="Sodergren E."/>
            <person name="Davis P."/>
            <person name="Kerhornou A."/>
            <person name="Nie X."/>
            <person name="Hall N."/>
            <person name="Anjard C."/>
            <person name="Hemphill L."/>
            <person name="Bason N."/>
            <person name="Farbrother P."/>
            <person name="Desany B."/>
            <person name="Just E."/>
            <person name="Morio T."/>
            <person name="Rost R."/>
            <person name="Churcher C."/>
            <person name="Cooper J."/>
            <person name="Haydock S."/>
            <person name="van Driessche N."/>
            <person name="Cronin A."/>
            <person name="Goodhead I."/>
            <person name="Muzny D."/>
            <person name="Mourier T."/>
            <person name="Pain A."/>
            <person name="Lu M."/>
            <person name="Harper D."/>
            <person name="Lindsay R."/>
            <person name="Hauser H."/>
            <person name="James K."/>
            <person name="Quiles M."/>
            <person name="Madan Babu M."/>
            <person name="Saito T."/>
            <person name="Buchrieser C."/>
            <person name="Wardroper A."/>
            <person name="Felder M."/>
            <person name="Thangavelu M."/>
            <person name="Johnson D."/>
            <person name="Knights A."/>
            <person name="Loulseged H."/>
            <person name="Mungall K."/>
            <person name="Oliver K."/>
            <person name="Price C."/>
            <person name="Quail M.A."/>
            <person name="Urushihara H."/>
            <person name="Hernandez J."/>
            <person name="Rabbinowitsch E."/>
            <person name="Steffen D."/>
            <person name="Sanders M."/>
            <person name="Ma J."/>
            <person name="Kohara Y."/>
            <person name="Sharp S."/>
            <person name="Simmonds M."/>
            <person name="Spiegler S."/>
            <person name="Tivey A."/>
            <person name="Sugano S."/>
            <person name="White B."/>
            <person name="Walker D."/>
            <person name="Woodward J."/>
            <person name="Winckler T."/>
            <person name="Tanaka Y."/>
            <person name="Shaulsky G."/>
            <person name="Schleicher M."/>
            <person name="Weinstock G."/>
            <person name="Rosenthal A."/>
            <person name="Cox E.C."/>
            <person name="Chisholm R.L."/>
            <person name="Gibbs R."/>
            <person name="Loomis W.F."/>
            <person name="Platzer M."/>
            <person name="Kay R.R."/>
            <person name="Williams J."/>
            <person name="Dear P.H."/>
            <person name="Noegel A.A."/>
            <person name="Barrell B."/>
            <person name="Kuspa A."/>
        </authorList>
    </citation>
    <scope>NUCLEOTIDE SEQUENCE [LARGE SCALE GENOMIC DNA]</scope>
    <source>
        <strain evidence="3 4">AX4</strain>
    </source>
</reference>
<feature type="transmembrane region" description="Helical" evidence="2">
    <location>
        <begin position="332"/>
        <end position="356"/>
    </location>
</feature>
<keyword evidence="4" id="KW-1185">Reference proteome</keyword>
<dbReference type="GeneID" id="8620683"/>
<organism evidence="3 4">
    <name type="scientific">Dictyostelium discoideum</name>
    <name type="common">Social amoeba</name>
    <dbReference type="NCBI Taxonomy" id="44689"/>
    <lineage>
        <taxon>Eukaryota</taxon>
        <taxon>Amoebozoa</taxon>
        <taxon>Evosea</taxon>
        <taxon>Eumycetozoa</taxon>
        <taxon>Dictyostelia</taxon>
        <taxon>Dictyosteliales</taxon>
        <taxon>Dictyosteliaceae</taxon>
        <taxon>Dictyostelium</taxon>
    </lineage>
</organism>
<keyword evidence="2" id="KW-0472">Membrane</keyword>
<feature type="region of interest" description="Disordered" evidence="1">
    <location>
        <begin position="195"/>
        <end position="231"/>
    </location>
</feature>
<keyword evidence="2" id="KW-0812">Transmembrane</keyword>
<evidence type="ECO:0000256" key="2">
    <source>
        <dbReference type="SAM" id="Phobius"/>
    </source>
</evidence>
<feature type="transmembrane region" description="Helical" evidence="2">
    <location>
        <begin position="94"/>
        <end position="115"/>
    </location>
</feature>
<feature type="transmembrane region" description="Helical" evidence="2">
    <location>
        <begin position="63"/>
        <end position="82"/>
    </location>
</feature>
<dbReference type="FunCoup" id="Q86KP9">
    <property type="interactions" value="70"/>
</dbReference>
<feature type="transmembrane region" description="Helical" evidence="2">
    <location>
        <begin position="397"/>
        <end position="415"/>
    </location>
</feature>
<evidence type="ECO:0000313" key="3">
    <source>
        <dbReference type="EMBL" id="EAL68967.1"/>
    </source>
</evidence>
<dbReference type="dictyBase" id="DDB_G0276931"/>
<feature type="transmembrane region" description="Helical" evidence="2">
    <location>
        <begin position="29"/>
        <end position="51"/>
    </location>
</feature>
<name>Q86KP9_DICDI</name>
<dbReference type="RefSeq" id="XP_642820.1">
    <property type="nucleotide sequence ID" value="XM_637728.1"/>
</dbReference>
<evidence type="ECO:0000313" key="4">
    <source>
        <dbReference type="Proteomes" id="UP000002195"/>
    </source>
</evidence>
<dbReference type="KEGG" id="ddi:DDB_G0276931"/>
<dbReference type="InParanoid" id="Q86KP9"/>
<feature type="compositionally biased region" description="Low complexity" evidence="1">
    <location>
        <begin position="195"/>
        <end position="206"/>
    </location>
</feature>
<accession>Q550W2</accession>
<dbReference type="PaxDb" id="44689-DDB0168352"/>
<evidence type="ECO:0000256" key="1">
    <source>
        <dbReference type="SAM" id="MobiDB-lite"/>
    </source>
</evidence>
<gene>
    <name evidence="3" type="ORF">DDB_G0276931</name>
</gene>
<proteinExistence type="predicted"/>
<dbReference type="OMA" id="TWISFYD"/>
<dbReference type="eggNOG" id="ENOG502RE47">
    <property type="taxonomic scope" value="Eukaryota"/>
</dbReference>
<sequence>MKSIFFCFTHLLIIPKRLCLLWVLLPVRTYLAFSGTSMVYYIVMFFTWISFYDLNLPGCSKWMITLFFCIFVGISIAWLKVVTEINVQDNRLSFSFIDGITFLLCAVCYFIYVVYHKLRKNYIDENENIVDQEGQRRTKRKSKPWTKRISKIMCYYKIIDMDEDDNIKQLNFAHSNRSSEVVSTTTDSEGNVVTTITTSNSNNNNNHDSRDLTSSNENVVATPDEVGGEGMEMNMFKDLSSSNEKPTGASSKSFLSSSQFKENLKVDQKTGNQSDHSFRTRTKTITLDNYTLVPKFEISYRNFLSVVLYQLFVIGTWFWLHNFESFVREKDYFRTPFLALVSIVVFQASRIVLMGISNGLNRLLKPGEIRYFTLFQFPLMFFLYYRNLFLNTNSWSITILISFVIFAIDIVYYPLHMTKKFWLFRHTTLISYLDKRASTSLIFRVARAFLADQNTSYDKHIMNLSIEYYYDKMAEYISIVTMAAFLSLIRALDWKSANYVTFHALSPDHFHQLLYRYLYLLCFEFAYDLGLRFASRKFLKVDISNRGRNETISNFCTRFIFSLFVLYDLMDVYNIQLRYVIPDSSGIGSSSSSLITSSSTST</sequence>
<accession>Q86KP9</accession>
<dbReference type="Proteomes" id="UP000002195">
    <property type="component" value="Unassembled WGS sequence"/>
</dbReference>
<feature type="transmembrane region" description="Helical" evidence="2">
    <location>
        <begin position="368"/>
        <end position="385"/>
    </location>
</feature>
<keyword evidence="2" id="KW-1133">Transmembrane helix</keyword>